<dbReference type="SUPFAM" id="SSF52091">
    <property type="entry name" value="SpoIIaa-like"/>
    <property type="match status" value="1"/>
</dbReference>
<keyword evidence="3" id="KW-1185">Reference proteome</keyword>
<dbReference type="InterPro" id="IPR002645">
    <property type="entry name" value="STAS_dom"/>
</dbReference>
<evidence type="ECO:0000313" key="2">
    <source>
        <dbReference type="EMBL" id="MEB3960624.1"/>
    </source>
</evidence>
<dbReference type="RefSeq" id="WP_324767747.1">
    <property type="nucleotide sequence ID" value="NZ_BAAATS010000016.1"/>
</dbReference>
<accession>A0ABU6C7F6</accession>
<proteinExistence type="predicted"/>
<sequence length="95" mass="10156">MTGRSGLKVAGEISLPTHALWERALARVVQQDGRAYHLELSAVTFVDLAGATALAVAAQNLDGGRRLVLDRPPTSLSRLLELFWPDLPGIEVAPA</sequence>
<dbReference type="EMBL" id="JAOZYB010000057">
    <property type="protein sequence ID" value="MEB3960624.1"/>
    <property type="molecule type" value="Genomic_DNA"/>
</dbReference>
<dbReference type="Pfam" id="PF13466">
    <property type="entry name" value="STAS_2"/>
    <property type="match status" value="1"/>
</dbReference>
<dbReference type="Gene3D" id="3.30.750.24">
    <property type="entry name" value="STAS domain"/>
    <property type="match status" value="1"/>
</dbReference>
<dbReference type="InterPro" id="IPR036513">
    <property type="entry name" value="STAS_dom_sf"/>
</dbReference>
<evidence type="ECO:0000259" key="1">
    <source>
        <dbReference type="PROSITE" id="PS50801"/>
    </source>
</evidence>
<name>A0ABU6C7F6_9ACTN</name>
<protein>
    <submittedName>
        <fullName evidence="2">STAS domain-containing protein</fullName>
    </submittedName>
</protein>
<dbReference type="Proteomes" id="UP001352223">
    <property type="component" value="Unassembled WGS sequence"/>
</dbReference>
<dbReference type="InterPro" id="IPR058548">
    <property type="entry name" value="MlaB-like_STAS"/>
</dbReference>
<feature type="domain" description="STAS" evidence="1">
    <location>
        <begin position="1"/>
        <end position="81"/>
    </location>
</feature>
<dbReference type="PROSITE" id="PS50801">
    <property type="entry name" value="STAS"/>
    <property type="match status" value="1"/>
</dbReference>
<comment type="caution">
    <text evidence="2">The sequence shown here is derived from an EMBL/GenBank/DDBJ whole genome shotgun (WGS) entry which is preliminary data.</text>
</comment>
<gene>
    <name evidence="2" type="ORF">OKJ48_10265</name>
</gene>
<organism evidence="2 3">
    <name type="scientific">Streptomyces kunmingensis</name>
    <dbReference type="NCBI Taxonomy" id="68225"/>
    <lineage>
        <taxon>Bacteria</taxon>
        <taxon>Bacillati</taxon>
        <taxon>Actinomycetota</taxon>
        <taxon>Actinomycetes</taxon>
        <taxon>Kitasatosporales</taxon>
        <taxon>Streptomycetaceae</taxon>
        <taxon>Streptomyces</taxon>
    </lineage>
</organism>
<reference evidence="2 3" key="1">
    <citation type="submission" date="2022-10" db="EMBL/GenBank/DDBJ databases">
        <authorList>
            <person name="Xie J."/>
            <person name="Shen N."/>
        </authorList>
    </citation>
    <scope>NUCLEOTIDE SEQUENCE [LARGE SCALE GENOMIC DNA]</scope>
    <source>
        <strain evidence="2 3">DSM 41681</strain>
    </source>
</reference>
<evidence type="ECO:0000313" key="3">
    <source>
        <dbReference type="Proteomes" id="UP001352223"/>
    </source>
</evidence>